<keyword evidence="2" id="KW-1185">Reference proteome</keyword>
<proteinExistence type="predicted"/>
<evidence type="ECO:0000313" key="2">
    <source>
        <dbReference type="Proteomes" id="UP000199208"/>
    </source>
</evidence>
<organism evidence="1 2">
    <name type="scientific">Acidaminobacter hydrogenoformans DSM 2784</name>
    <dbReference type="NCBI Taxonomy" id="1120920"/>
    <lineage>
        <taxon>Bacteria</taxon>
        <taxon>Bacillati</taxon>
        <taxon>Bacillota</taxon>
        <taxon>Clostridia</taxon>
        <taxon>Peptostreptococcales</taxon>
        <taxon>Acidaminobacteraceae</taxon>
        <taxon>Acidaminobacter</taxon>
    </lineage>
</organism>
<dbReference type="EMBL" id="FMWL01000020">
    <property type="protein sequence ID" value="SCZ81608.1"/>
    <property type="molecule type" value="Genomic_DNA"/>
</dbReference>
<evidence type="ECO:0000313" key="1">
    <source>
        <dbReference type="EMBL" id="SCZ81608.1"/>
    </source>
</evidence>
<dbReference type="RefSeq" id="WP_170829476.1">
    <property type="nucleotide sequence ID" value="NZ_FMWL01000020.1"/>
</dbReference>
<accession>A0A1G5S5Y0</accession>
<dbReference type="InterPro" id="IPR011664">
    <property type="entry name" value="Abi_system_AbiD/AbiF-like"/>
</dbReference>
<dbReference type="AlphaFoldDB" id="A0A1G5S5Y0"/>
<name>A0A1G5S5Y0_9FIRM</name>
<dbReference type="STRING" id="1120920.SAMN03080599_02879"/>
<gene>
    <name evidence="1" type="ORF">SAMN03080599_02879</name>
</gene>
<protein>
    <submittedName>
        <fullName evidence="1">Abi-like protein</fullName>
    </submittedName>
</protein>
<sequence length="310" mass="36672">MKRLKLNIDEQIAHMRDENGIKFNLVTENEARLFLLNSTYYFKLKAYAKNFEKYATGAKCGNYIDLEFAYLQDLSTIDMHLRKFIIKSSLDIEHFLKVRLLNAVSKNPFEDGYKFVHEWLINNPKVLSDLSKKKFNSICSELIRKYENDFALWNIVEVLSFGDFAKLYHYYYIKYPDKSSMSNLIFPVKCIRNAAAHNNCLINSLKTPYKLKRKTKEVSNYAANIDHIPKALRHKMMSNPVIHDFVCLLFVFDNIVSSVKVKTHTMSELEKLFKVRMSRNSKFYRNNIEIIESYRFVRMVIDHFANKPYN</sequence>
<dbReference type="Proteomes" id="UP000199208">
    <property type="component" value="Unassembled WGS sequence"/>
</dbReference>
<dbReference type="Pfam" id="PF07751">
    <property type="entry name" value="Abi_2"/>
    <property type="match status" value="1"/>
</dbReference>
<reference evidence="1 2" key="1">
    <citation type="submission" date="2016-10" db="EMBL/GenBank/DDBJ databases">
        <authorList>
            <person name="de Groot N.N."/>
        </authorList>
    </citation>
    <scope>NUCLEOTIDE SEQUENCE [LARGE SCALE GENOMIC DNA]</scope>
    <source>
        <strain evidence="1 2">DSM 2784</strain>
    </source>
</reference>